<dbReference type="EMBL" id="JBBAXC010000017">
    <property type="protein sequence ID" value="MEI5908858.1"/>
    <property type="molecule type" value="Genomic_DNA"/>
</dbReference>
<evidence type="ECO:0000313" key="2">
    <source>
        <dbReference type="Proteomes" id="UP001312865"/>
    </source>
</evidence>
<accession>A0ABU8HIH0</accession>
<sequence>MTFIDINCDIAEGFPYDQELMKYISSANIACGFHAGDHQTMRRTVKLALENSVKIGGHPGLDDRKNFGRKKRNISPEDLYSLLLFQFGALFAITKAEGGHLHHIKAHGALYHMINEEVDLAKAFCHSIINFDPHLTIYCPPYGQLHTIGNSFGLTIKKEVFADRTYRKDGSLVPREKEHAMITRKEEALKQLLLVITEEKVMCEDNTELALSGDTFCLHSDQPQAASFAKYLRKQLGNHQIRIM</sequence>
<dbReference type="PANTHER" id="PTHR30292">
    <property type="entry name" value="UNCHARACTERIZED PROTEIN YBGL-RELATED"/>
    <property type="match status" value="1"/>
</dbReference>
<reference evidence="1 2" key="1">
    <citation type="journal article" date="2018" name="J. Microbiol.">
        <title>Bacillus spongiae sp. nov., isolated from sponge of Jeju Island.</title>
        <authorList>
            <person name="Lee G.E."/>
            <person name="Im W.T."/>
            <person name="Park J.S."/>
        </authorList>
    </citation>
    <scope>NUCLEOTIDE SEQUENCE [LARGE SCALE GENOMIC DNA]</scope>
    <source>
        <strain evidence="1 2">135PIL107-10</strain>
    </source>
</reference>
<dbReference type="InterPro" id="IPR005501">
    <property type="entry name" value="LamB/YcsF/PxpA-like"/>
</dbReference>
<dbReference type="CDD" id="cd10787">
    <property type="entry name" value="LamB_YcsF_like"/>
    <property type="match status" value="1"/>
</dbReference>
<keyword evidence="1" id="KW-0378">Hydrolase</keyword>
<dbReference type="PANTHER" id="PTHR30292:SF0">
    <property type="entry name" value="5-OXOPROLINASE SUBUNIT A"/>
    <property type="match status" value="1"/>
</dbReference>
<dbReference type="GO" id="GO:0017168">
    <property type="term" value="F:5-oxoprolinase (ATP-hydrolyzing) activity"/>
    <property type="evidence" value="ECO:0007669"/>
    <property type="project" value="UniProtKB-EC"/>
</dbReference>
<organism evidence="1 2">
    <name type="scientific">Bacillus spongiae</name>
    <dbReference type="NCBI Taxonomy" id="2683610"/>
    <lineage>
        <taxon>Bacteria</taxon>
        <taxon>Bacillati</taxon>
        <taxon>Bacillota</taxon>
        <taxon>Bacilli</taxon>
        <taxon>Bacillales</taxon>
        <taxon>Bacillaceae</taxon>
        <taxon>Bacillus</taxon>
    </lineage>
</organism>
<dbReference type="Proteomes" id="UP001312865">
    <property type="component" value="Unassembled WGS sequence"/>
</dbReference>
<name>A0ABU8HIH0_9BACI</name>
<evidence type="ECO:0000313" key="1">
    <source>
        <dbReference type="EMBL" id="MEI5908858.1"/>
    </source>
</evidence>
<dbReference type="NCBIfam" id="NF003816">
    <property type="entry name" value="PRK05406.1-5"/>
    <property type="match status" value="1"/>
</dbReference>
<comment type="caution">
    <text evidence="1">The sequence shown here is derived from an EMBL/GenBank/DDBJ whole genome shotgun (WGS) entry which is preliminary data.</text>
</comment>
<gene>
    <name evidence="1" type="ORF">WAK64_17555</name>
</gene>
<dbReference type="Pfam" id="PF03746">
    <property type="entry name" value="LamB_YcsF"/>
    <property type="match status" value="1"/>
</dbReference>
<keyword evidence="2" id="KW-1185">Reference proteome</keyword>
<dbReference type="EC" id="3.5.2.9" evidence="1"/>
<dbReference type="NCBIfam" id="NF003814">
    <property type="entry name" value="PRK05406.1-3"/>
    <property type="match status" value="1"/>
</dbReference>
<dbReference type="Gene3D" id="3.20.20.370">
    <property type="entry name" value="Glycoside hydrolase/deacetylase"/>
    <property type="match status" value="1"/>
</dbReference>
<proteinExistence type="predicted"/>
<dbReference type="InterPro" id="IPR011330">
    <property type="entry name" value="Glyco_hydro/deAcase_b/a-brl"/>
</dbReference>
<dbReference type="SUPFAM" id="SSF88713">
    <property type="entry name" value="Glycoside hydrolase/deacetylase"/>
    <property type="match status" value="1"/>
</dbReference>
<dbReference type="RefSeq" id="WP_336588307.1">
    <property type="nucleotide sequence ID" value="NZ_JBBAXC010000017.1"/>
</dbReference>
<protein>
    <submittedName>
        <fullName evidence="1">5-oxoprolinase subunit PxpA</fullName>
        <ecNumber evidence="1">3.5.2.9</ecNumber>
    </submittedName>
</protein>